<evidence type="ECO:0008006" key="7">
    <source>
        <dbReference type="Google" id="ProtNLM"/>
    </source>
</evidence>
<feature type="compositionally biased region" description="Polar residues" evidence="2">
    <location>
        <begin position="154"/>
        <end position="163"/>
    </location>
</feature>
<evidence type="ECO:0000313" key="5">
    <source>
        <dbReference type="EMBL" id="KAH7550259.1"/>
    </source>
</evidence>
<protein>
    <recommendedName>
        <fullName evidence="7">DUF4378 domain-containing protein</fullName>
    </recommendedName>
</protein>
<feature type="region of interest" description="Disordered" evidence="2">
    <location>
        <begin position="154"/>
        <end position="194"/>
    </location>
</feature>
<name>A0ABQ8H8L8_9ROSI</name>
<feature type="compositionally biased region" description="Basic and acidic residues" evidence="2">
    <location>
        <begin position="671"/>
        <end position="682"/>
    </location>
</feature>
<feature type="region of interest" description="Disordered" evidence="2">
    <location>
        <begin position="697"/>
        <end position="729"/>
    </location>
</feature>
<dbReference type="PANTHER" id="PTHR47212:SF2">
    <property type="entry name" value="DUF3741 DOMAIN-CONTAINING PROTEIN"/>
    <property type="match status" value="1"/>
</dbReference>
<evidence type="ECO:0000313" key="6">
    <source>
        <dbReference type="Proteomes" id="UP000827721"/>
    </source>
</evidence>
<dbReference type="InterPro" id="IPR025486">
    <property type="entry name" value="DUF4378"/>
</dbReference>
<evidence type="ECO:0000256" key="2">
    <source>
        <dbReference type="SAM" id="MobiDB-lite"/>
    </source>
</evidence>
<dbReference type="InterPro" id="IPR022212">
    <property type="entry name" value="DUF3741"/>
</dbReference>
<feature type="region of interest" description="Disordered" evidence="2">
    <location>
        <begin position="661"/>
        <end position="685"/>
    </location>
</feature>
<dbReference type="Proteomes" id="UP000827721">
    <property type="component" value="Unassembled WGS sequence"/>
</dbReference>
<organism evidence="5 6">
    <name type="scientific">Xanthoceras sorbifolium</name>
    <dbReference type="NCBI Taxonomy" id="99658"/>
    <lineage>
        <taxon>Eukaryota</taxon>
        <taxon>Viridiplantae</taxon>
        <taxon>Streptophyta</taxon>
        <taxon>Embryophyta</taxon>
        <taxon>Tracheophyta</taxon>
        <taxon>Spermatophyta</taxon>
        <taxon>Magnoliopsida</taxon>
        <taxon>eudicotyledons</taxon>
        <taxon>Gunneridae</taxon>
        <taxon>Pentapetalae</taxon>
        <taxon>rosids</taxon>
        <taxon>malvids</taxon>
        <taxon>Sapindales</taxon>
        <taxon>Sapindaceae</taxon>
        <taxon>Xanthoceroideae</taxon>
        <taxon>Xanthoceras</taxon>
    </lineage>
</organism>
<dbReference type="Pfam" id="PF12552">
    <property type="entry name" value="DUF3741"/>
    <property type="match status" value="1"/>
</dbReference>
<evidence type="ECO:0000256" key="1">
    <source>
        <dbReference type="SAM" id="Coils"/>
    </source>
</evidence>
<keyword evidence="1" id="KW-0175">Coiled coil</keyword>
<feature type="region of interest" description="Disordered" evidence="2">
    <location>
        <begin position="370"/>
        <end position="400"/>
    </location>
</feature>
<evidence type="ECO:0000259" key="3">
    <source>
        <dbReference type="Pfam" id="PF12552"/>
    </source>
</evidence>
<proteinExistence type="predicted"/>
<dbReference type="PANTHER" id="PTHR47212">
    <property type="entry name" value="ADHESIN-LIKE PROTEIN, PUTATIVE (DUF3741)-RELATED"/>
    <property type="match status" value="1"/>
</dbReference>
<feature type="coiled-coil region" evidence="1">
    <location>
        <begin position="530"/>
        <end position="557"/>
    </location>
</feature>
<evidence type="ECO:0000259" key="4">
    <source>
        <dbReference type="Pfam" id="PF14309"/>
    </source>
</evidence>
<feature type="domain" description="DUF4378" evidence="4">
    <location>
        <begin position="750"/>
        <end position="895"/>
    </location>
</feature>
<comment type="caution">
    <text evidence="5">The sequence shown here is derived from an EMBL/GenBank/DDBJ whole genome shotgun (WGS) entry which is preliminary data.</text>
</comment>
<accession>A0ABQ8H8L8</accession>
<gene>
    <name evidence="5" type="ORF">JRO89_XS13G0162100</name>
</gene>
<feature type="domain" description="DUF3741" evidence="3">
    <location>
        <begin position="215"/>
        <end position="259"/>
    </location>
</feature>
<feature type="compositionally biased region" description="Polar residues" evidence="2">
    <location>
        <begin position="713"/>
        <end position="724"/>
    </location>
</feature>
<reference evidence="5 6" key="1">
    <citation type="submission" date="2021-02" db="EMBL/GenBank/DDBJ databases">
        <title>Plant Genome Project.</title>
        <authorList>
            <person name="Zhang R.-G."/>
        </authorList>
    </citation>
    <scope>NUCLEOTIDE SEQUENCE [LARGE SCALE GENOMIC DNA]</scope>
    <source>
        <tissue evidence="5">Leaves</tissue>
    </source>
</reference>
<dbReference type="EMBL" id="JAFEMO010000013">
    <property type="protein sequence ID" value="KAH7550259.1"/>
    <property type="molecule type" value="Genomic_DNA"/>
</dbReference>
<sequence length="904" mass="101993">MDKRSPKSPVLFERYKSGRAWGLMRFCDVRLDHSNRKLISNGKGLNTHVADDRFTKNRFDLLSDFEEKGHYIHDGVESKTLTTNSDTADITRIREQEMATEKHIKNKITNTRAERVLSDSQPTHHVPRIHRRKASKTFQMHGCKDIATLGSYENSVDTSSKKSNPAALTEASCNRAHPKKGKDSSCRSISSQKHDQIGETELQVGMNGAADAFINQKFIKGRYPGRDRTNQQSKHFLDALDVLNSNKDLFIKLLQDPNSLLVKHIQDLRDSQAKEKETKFSENRSIARKCEYPSKESVDPQLSDTIVVLKPDLTSMQNSAIEISECSSPQLSLYCLRNRAQSDKPAYFSFEHMKRKLRHAIGLRRKEKISMSTGSTLHKSSRDIQGLGDGGKGKSPEVAESNLQSKINLGIDRTVKVSPDVKKIEKKGKANDFESGIRRQVVLNGGSGHENSKLSMVRHLKQREAYMDAESRERLSEILKKSNENFSRRQELKNLGKTIFLPEYDFLSTPSPGRLQEHGFIAAQMRFSPYGNYQMVNEKKQRLLKELENKYLSSVNQTVDQLQTLHAKPNIPQNHFSDIKIHESVCSVHDALSPRGSMKIVETYNTTSPGEISYVGVSSKANGICNTSANQSATANTCIKNGYLEHLKLVKYKFLFLPDSPAESCTSPTSKETDGMKDKAEHPSPVSVLEQFLDEDITSPPSSRLEPAEPTTEPKQINNEQQCSAPFVGSPEDLKINSSNVMDEHEPMSKYVRALLQVSGINWDELSTKSYSSEQILEPSLFDHVEALPDLSCADPRLLFDYMNEVLLEVYQCYFSCSQWVSLVKPKIQPILTLKNVDYEVMRCVNWDLLSQRPSLTLQQLVEKDLAKSGSWMDIHIDTESAISEVVDSVLEELTLETAIDLNI</sequence>
<dbReference type="Pfam" id="PF14309">
    <property type="entry name" value="DUF4378"/>
    <property type="match status" value="1"/>
</dbReference>
<keyword evidence="6" id="KW-1185">Reference proteome</keyword>